<gene>
    <name evidence="1" type="ORF">UFOPK2158_00895</name>
</gene>
<dbReference type="AlphaFoldDB" id="A0A6J6K6I9"/>
<name>A0A6J6K6I9_9ZZZZ</name>
<evidence type="ECO:0000313" key="1">
    <source>
        <dbReference type="EMBL" id="CAB4645337.1"/>
    </source>
</evidence>
<organism evidence="1">
    <name type="scientific">freshwater metagenome</name>
    <dbReference type="NCBI Taxonomy" id="449393"/>
    <lineage>
        <taxon>unclassified sequences</taxon>
        <taxon>metagenomes</taxon>
        <taxon>ecological metagenomes</taxon>
    </lineage>
</organism>
<proteinExistence type="predicted"/>
<reference evidence="1" key="1">
    <citation type="submission" date="2020-05" db="EMBL/GenBank/DDBJ databases">
        <authorList>
            <person name="Chiriac C."/>
            <person name="Salcher M."/>
            <person name="Ghai R."/>
            <person name="Kavagutti S V."/>
        </authorList>
    </citation>
    <scope>NUCLEOTIDE SEQUENCE</scope>
</reference>
<sequence>MTANTFLSPTLVEPEINGRYISVSVGKMEVVNPFAAPITHGEIALRNMSGTLKQIQGWAQCCICVL</sequence>
<accession>A0A6J6K6I9</accession>
<dbReference type="EMBL" id="CAEZVY010000087">
    <property type="protein sequence ID" value="CAB4645337.1"/>
    <property type="molecule type" value="Genomic_DNA"/>
</dbReference>
<protein>
    <submittedName>
        <fullName evidence="1">Unannotated protein</fullName>
    </submittedName>
</protein>